<comment type="catalytic activity">
    <reaction evidence="3">
        <text>an (S)-2-haloacid + H2O = a (2R)-2-hydroxycarboxylate + a halide anion + H(+)</text>
        <dbReference type="Rhea" id="RHEA:11192"/>
        <dbReference type="ChEBI" id="CHEBI:15377"/>
        <dbReference type="ChEBI" id="CHEBI:15378"/>
        <dbReference type="ChEBI" id="CHEBI:16042"/>
        <dbReference type="ChEBI" id="CHEBI:58314"/>
        <dbReference type="ChEBI" id="CHEBI:137405"/>
        <dbReference type="EC" id="3.8.1.2"/>
    </reaction>
</comment>
<dbReference type="EC" id="3.8.1.2" evidence="3"/>
<dbReference type="NCBIfam" id="TIGR01493">
    <property type="entry name" value="HAD-SF-IA-v2"/>
    <property type="match status" value="1"/>
</dbReference>
<comment type="function">
    <text evidence="3">Catalyzes the hydrolytic dehalogenation of small (S)-2-haloalkanoic acids to yield the corresponding (R)-2-hydroxyalkanoic acids.</text>
</comment>
<dbReference type="RefSeq" id="WP_161766995.1">
    <property type="nucleotide sequence ID" value="NZ_JAAATW010000002.1"/>
</dbReference>
<name>A0ABW9Y607_9RHOB</name>
<evidence type="ECO:0000256" key="2">
    <source>
        <dbReference type="ARBA" id="ARBA00022801"/>
    </source>
</evidence>
<keyword evidence="2 3" id="KW-0378">Hydrolase</keyword>
<dbReference type="Proteomes" id="UP001517376">
    <property type="component" value="Unassembled WGS sequence"/>
</dbReference>
<dbReference type="InterPro" id="IPR023198">
    <property type="entry name" value="PGP-like_dom2"/>
</dbReference>
<comment type="caution">
    <text evidence="4">The sequence shown here is derived from an EMBL/GenBank/DDBJ whole genome shotgun (WGS) entry which is preliminary data.</text>
</comment>
<dbReference type="Gene3D" id="1.10.150.240">
    <property type="entry name" value="Putative phosphatase, domain 2"/>
    <property type="match status" value="1"/>
</dbReference>
<dbReference type="Pfam" id="PF00702">
    <property type="entry name" value="Hydrolase"/>
    <property type="match status" value="1"/>
</dbReference>
<dbReference type="SFLD" id="SFLDS00003">
    <property type="entry name" value="Haloacid_Dehalogenase"/>
    <property type="match status" value="1"/>
</dbReference>
<dbReference type="NCBIfam" id="TIGR01428">
    <property type="entry name" value="HAD_type_II"/>
    <property type="match status" value="1"/>
</dbReference>
<evidence type="ECO:0000313" key="4">
    <source>
        <dbReference type="EMBL" id="NBE07996.1"/>
    </source>
</evidence>
<dbReference type="PANTHER" id="PTHR43316">
    <property type="entry name" value="HYDROLASE, HALOACID DELAHOGENASE-RELATED"/>
    <property type="match status" value="1"/>
</dbReference>
<organism evidence="4 5">
    <name type="scientific">Paragemmobacter ruber</name>
    <dbReference type="NCBI Taxonomy" id="1985673"/>
    <lineage>
        <taxon>Bacteria</taxon>
        <taxon>Pseudomonadati</taxon>
        <taxon>Pseudomonadota</taxon>
        <taxon>Alphaproteobacteria</taxon>
        <taxon>Rhodobacterales</taxon>
        <taxon>Paracoccaceae</taxon>
        <taxon>Paragemmobacter</taxon>
    </lineage>
</organism>
<reference evidence="5" key="1">
    <citation type="submission" date="2020-01" db="EMBL/GenBank/DDBJ databases">
        <title>Sphingomonas sp. strain CSW-10.</title>
        <authorList>
            <person name="Chen W.-M."/>
        </authorList>
    </citation>
    <scope>NUCLEOTIDE SEQUENCE [LARGE SCALE GENOMIC DNA]</scope>
    <source>
        <strain evidence="5">CCP-1</strain>
    </source>
</reference>
<dbReference type="EMBL" id="JAAATW010000002">
    <property type="protein sequence ID" value="NBE07996.1"/>
    <property type="molecule type" value="Genomic_DNA"/>
</dbReference>
<gene>
    <name evidence="4" type="ORF">GU920_10645</name>
</gene>
<dbReference type="InterPro" id="IPR036412">
    <property type="entry name" value="HAD-like_sf"/>
</dbReference>
<dbReference type="PANTHER" id="PTHR43316:SF3">
    <property type="entry name" value="HALOACID DEHALOGENASE, TYPE II (AFU_ORTHOLOGUE AFUA_2G07750)-RELATED"/>
    <property type="match status" value="1"/>
</dbReference>
<dbReference type="InterPro" id="IPR023214">
    <property type="entry name" value="HAD_sf"/>
</dbReference>
<dbReference type="CDD" id="cd02588">
    <property type="entry name" value="HAD_L2-DEX"/>
    <property type="match status" value="1"/>
</dbReference>
<evidence type="ECO:0000256" key="3">
    <source>
        <dbReference type="RuleBase" id="RU368077"/>
    </source>
</evidence>
<comment type="similarity">
    <text evidence="1 3">Belongs to the HAD-like hydrolase superfamily. S-2-haloalkanoic acid dehalogenase family.</text>
</comment>
<keyword evidence="5" id="KW-1185">Reference proteome</keyword>
<dbReference type="InterPro" id="IPR006439">
    <property type="entry name" value="HAD-SF_hydro_IA"/>
</dbReference>
<dbReference type="SFLD" id="SFLDG01129">
    <property type="entry name" value="C1.5:_HAD__Beta-PGM__Phosphata"/>
    <property type="match status" value="1"/>
</dbReference>
<evidence type="ECO:0000313" key="5">
    <source>
        <dbReference type="Proteomes" id="UP001517376"/>
    </source>
</evidence>
<dbReference type="InterPro" id="IPR051540">
    <property type="entry name" value="S-2-haloacid_dehalogenase"/>
</dbReference>
<protein>
    <recommendedName>
        <fullName evidence="3">(S)-2-haloacid dehalogenase</fullName>
        <ecNumber evidence="3">3.8.1.2</ecNumber>
    </recommendedName>
    <alternativeName>
        <fullName evidence="3">2-haloalkanoic acid dehalogenase</fullName>
    </alternativeName>
    <alternativeName>
        <fullName evidence="3">Halocarboxylic acid halidohydrolase</fullName>
    </alternativeName>
    <alternativeName>
        <fullName evidence="3">L-2-haloacid dehalogenase</fullName>
    </alternativeName>
</protein>
<sequence length="224" mass="24454">MSITTLVFDAYGTLFDIAAPARRAAAAHPALAPLWPRLAEDWRRKQLEYTWLRTITGAYADFAQVTAEALDWALQAHAVADPGLRRDLLALYDALDPFPEAPDTLRNLRATGLRLAILSNGTPAMLASAQAAAGLTGLFDATLSVDPLRLYKPHARVYALVEAATGARPQDVLFVSSNGWDIAGAARFGFRTAWVNRAGLPQDRLPQRPQHEIPDLTHLPRLIA</sequence>
<accession>A0ABW9Y607</accession>
<dbReference type="Gene3D" id="3.40.50.1000">
    <property type="entry name" value="HAD superfamily/HAD-like"/>
    <property type="match status" value="1"/>
</dbReference>
<evidence type="ECO:0000256" key="1">
    <source>
        <dbReference type="ARBA" id="ARBA00008106"/>
    </source>
</evidence>
<dbReference type="SUPFAM" id="SSF56784">
    <property type="entry name" value="HAD-like"/>
    <property type="match status" value="1"/>
</dbReference>
<dbReference type="InterPro" id="IPR006328">
    <property type="entry name" value="2-HAD"/>
</dbReference>
<proteinExistence type="inferred from homology"/>
<dbReference type="PRINTS" id="PR00413">
    <property type="entry name" value="HADHALOGNASE"/>
</dbReference>
<dbReference type="SFLD" id="SFLDG01135">
    <property type="entry name" value="C1.5.6:_HAD__Beta-PGM__Phospha"/>
    <property type="match status" value="1"/>
</dbReference>
<dbReference type="SFLD" id="SFLDF00045">
    <property type="entry name" value="2-haloacid_dehalogenase"/>
    <property type="match status" value="1"/>
</dbReference>